<evidence type="ECO:0000313" key="1">
    <source>
        <dbReference type="EMBL" id="TBW72713.1"/>
    </source>
</evidence>
<dbReference type="EMBL" id="SCHB01000003">
    <property type="protein sequence ID" value="TBW72713.1"/>
    <property type="molecule type" value="Genomic_DNA"/>
</dbReference>
<dbReference type="Proteomes" id="UP000293637">
    <property type="component" value="Unassembled WGS sequence"/>
</dbReference>
<dbReference type="RefSeq" id="WP_002492490.1">
    <property type="nucleotide sequence ID" value="NZ_AP021848.1"/>
</dbReference>
<proteinExistence type="predicted"/>
<name>A0A4Q9WBM0_STALU</name>
<protein>
    <submittedName>
        <fullName evidence="1">Uncharacterized protein</fullName>
    </submittedName>
</protein>
<accession>A0A4Q9WBM0</accession>
<dbReference type="GeneID" id="58090988"/>
<reference evidence="1 2" key="1">
    <citation type="journal article" date="2019" name="Sci. Transl. Med.">
        <title>Quorum sensing between bacterial species on the skin protects against epidermal injury in atopic dermatitis.</title>
        <authorList>
            <person name="Williams M.R."/>
        </authorList>
    </citation>
    <scope>NUCLEOTIDE SEQUENCE [LARGE SCALE GENOMIC DNA]</scope>
    <source>
        <strain evidence="1 2">E7</strain>
    </source>
</reference>
<organism evidence="1 2">
    <name type="scientific">Staphylococcus lugdunensis</name>
    <dbReference type="NCBI Taxonomy" id="28035"/>
    <lineage>
        <taxon>Bacteria</taxon>
        <taxon>Bacillati</taxon>
        <taxon>Bacillota</taxon>
        <taxon>Bacilli</taxon>
        <taxon>Bacillales</taxon>
        <taxon>Staphylococcaceae</taxon>
        <taxon>Staphylococcus</taxon>
    </lineage>
</organism>
<sequence>MSADILTTDVLQARLNLMPQIHDELEAQIKEQLQGQNRKDIAHIKEATIVLIKLHITKMIKNQARYGETSTNDDHLHFIEGRHAYQLFYALDSSMHVEELELSEDLLAKYDADIERLLNVRGQLTPFINVAIETFDSFSEDLDLTIEYLFKTYPDILTMVQDKEFRLHKFDSLIEEAFKQLATTHQYGDFGTAMAQASIVDTP</sequence>
<gene>
    <name evidence="1" type="ORF">EQ812_06700</name>
</gene>
<comment type="caution">
    <text evidence="1">The sequence shown here is derived from an EMBL/GenBank/DDBJ whole genome shotgun (WGS) entry which is preliminary data.</text>
</comment>
<evidence type="ECO:0000313" key="2">
    <source>
        <dbReference type="Proteomes" id="UP000293637"/>
    </source>
</evidence>
<dbReference type="AlphaFoldDB" id="A0A4Q9WBM0"/>